<reference evidence="12" key="1">
    <citation type="submission" date="2020-07" db="EMBL/GenBank/DDBJ databases">
        <title>Huge and variable diversity of episymbiotic CPR bacteria and DPANN archaea in groundwater ecosystems.</title>
        <authorList>
            <person name="He C.Y."/>
            <person name="Keren R."/>
            <person name="Whittaker M."/>
            <person name="Farag I.F."/>
            <person name="Doudna J."/>
            <person name="Cate J.H.D."/>
            <person name="Banfield J.F."/>
        </authorList>
    </citation>
    <scope>NUCLEOTIDE SEQUENCE</scope>
    <source>
        <strain evidence="12">NC_groundwater_1520_Pr4_B-0.1um_53_5</strain>
    </source>
</reference>
<dbReference type="InterPro" id="IPR002313">
    <property type="entry name" value="Lys-tRNA-ligase_II"/>
</dbReference>
<dbReference type="AlphaFoldDB" id="A0A933IAI6"/>
<dbReference type="FunFam" id="2.40.50.140:FF:000024">
    <property type="entry name" value="Lysine--tRNA ligase"/>
    <property type="match status" value="1"/>
</dbReference>
<evidence type="ECO:0000256" key="2">
    <source>
        <dbReference type="ARBA" id="ARBA00022598"/>
    </source>
</evidence>
<keyword evidence="9 10" id="KW-0460">Magnesium</keyword>
<evidence type="ECO:0000256" key="1">
    <source>
        <dbReference type="ARBA" id="ARBA00008226"/>
    </source>
</evidence>
<dbReference type="PROSITE" id="PS50862">
    <property type="entry name" value="AA_TRNA_LIGASE_II"/>
    <property type="match status" value="1"/>
</dbReference>
<dbReference type="InterPro" id="IPR012340">
    <property type="entry name" value="NA-bd_OB-fold"/>
</dbReference>
<dbReference type="SUPFAM" id="SSF55681">
    <property type="entry name" value="Class II aaRS and biotin synthetases"/>
    <property type="match status" value="1"/>
</dbReference>
<organism evidence="12 13">
    <name type="scientific">candidate division TA06 bacterium</name>
    <dbReference type="NCBI Taxonomy" id="2250710"/>
    <lineage>
        <taxon>Bacteria</taxon>
        <taxon>Bacteria division TA06</taxon>
    </lineage>
</organism>
<keyword evidence="3 9" id="KW-0479">Metal-binding</keyword>
<sequence length="490" mass="56378">MSEHFEQVPERAERLHKLEELRKLGINPYPAKYQATHTAAQILKDAERFIASQEAVDIAGRITAVRGHGKASFFQLADPSGKIQCYAKLDIVGAEAYQAFKLYDIGDFVGVQGPVFKTHTGEYTVQARKLTLLSKSLLPLPEKYHGLQNVDTRFRKRYLDLIANPEVKELFVKRTKFVKSLRDFLDSRGFMEVETPVMELVPGGADAQPFITHHNTLDLDLFLRISLELHLKRLIVGGYEKVYEIGRVFRNEGMSAQHLQEFTLMEFYRAYVDYLQLMDFTEEMYCYIIQETFGTLEIMYQEQILNFKPPWPRYDYRQLLIDQAGIDLDQHSTAESLEPELERHSIKPDPKLGRGRLIDQLYKKLIRPGLVQPCFLIDHPLDISPLAKKHADRPNYTQRFQPLFAGAEIGNGFSELNDPLDQRQRFEEQAKLREKGDAEAQMYDADFVEALEHGMPPCGGFGVGIDRFFAILSNSETVREVVFFPTMKPE</sequence>
<evidence type="ECO:0000256" key="5">
    <source>
        <dbReference type="ARBA" id="ARBA00022840"/>
    </source>
</evidence>
<comment type="subunit">
    <text evidence="9">Homodimer.</text>
</comment>
<comment type="caution">
    <text evidence="9">Lacks conserved residue(s) required for the propagation of feature annotation.</text>
</comment>
<dbReference type="GO" id="GO:0004824">
    <property type="term" value="F:lysine-tRNA ligase activity"/>
    <property type="evidence" value="ECO:0007669"/>
    <property type="project" value="UniProtKB-UniRule"/>
</dbReference>
<dbReference type="Proteomes" id="UP000736328">
    <property type="component" value="Unassembled WGS sequence"/>
</dbReference>
<dbReference type="Pfam" id="PF00152">
    <property type="entry name" value="tRNA-synt_2"/>
    <property type="match status" value="1"/>
</dbReference>
<dbReference type="GO" id="GO:0005829">
    <property type="term" value="C:cytosol"/>
    <property type="evidence" value="ECO:0007669"/>
    <property type="project" value="TreeGrafter"/>
</dbReference>
<evidence type="ECO:0000313" key="12">
    <source>
        <dbReference type="EMBL" id="MBI4727615.1"/>
    </source>
</evidence>
<name>A0A933IAI6_UNCT6</name>
<keyword evidence="5 9" id="KW-0067">ATP-binding</keyword>
<dbReference type="CDD" id="cd04322">
    <property type="entry name" value="LysRS_N"/>
    <property type="match status" value="1"/>
</dbReference>
<gene>
    <name evidence="9 12" type="primary">lysS</name>
    <name evidence="12" type="ORF">HY768_10440</name>
</gene>
<dbReference type="PRINTS" id="PR00982">
    <property type="entry name" value="TRNASYNTHLYS"/>
</dbReference>
<protein>
    <recommendedName>
        <fullName evidence="9">Lysine--tRNA ligase</fullName>
        <ecNumber evidence="9">6.1.1.6</ecNumber>
    </recommendedName>
    <alternativeName>
        <fullName evidence="9">Lysyl-tRNA synthetase</fullName>
        <shortName evidence="9">LysRS</shortName>
    </alternativeName>
</protein>
<comment type="subcellular location">
    <subcellularLocation>
        <location evidence="9">Cytoplasm</location>
    </subcellularLocation>
</comment>
<dbReference type="Pfam" id="PF01336">
    <property type="entry name" value="tRNA_anti-codon"/>
    <property type="match status" value="1"/>
</dbReference>
<feature type="binding site" evidence="9">
    <location>
        <position position="408"/>
    </location>
    <ligand>
        <name>Mg(2+)</name>
        <dbReference type="ChEBI" id="CHEBI:18420"/>
        <label>1</label>
    </ligand>
</feature>
<dbReference type="GO" id="GO:0000049">
    <property type="term" value="F:tRNA binding"/>
    <property type="evidence" value="ECO:0007669"/>
    <property type="project" value="TreeGrafter"/>
</dbReference>
<evidence type="ECO:0000256" key="7">
    <source>
        <dbReference type="ARBA" id="ARBA00023146"/>
    </source>
</evidence>
<dbReference type="Gene3D" id="3.30.930.10">
    <property type="entry name" value="Bira Bifunctional Protein, Domain 2"/>
    <property type="match status" value="1"/>
</dbReference>
<dbReference type="NCBIfam" id="TIGR00499">
    <property type="entry name" value="lysS_bact"/>
    <property type="match status" value="1"/>
</dbReference>
<dbReference type="InterPro" id="IPR004365">
    <property type="entry name" value="NA-bd_OB_tRNA"/>
</dbReference>
<evidence type="ECO:0000313" key="13">
    <source>
        <dbReference type="Proteomes" id="UP000736328"/>
    </source>
</evidence>
<dbReference type="PANTHER" id="PTHR42918:SF15">
    <property type="entry name" value="LYSINE--TRNA LIGASE, CHLOROPLASTIC_MITOCHONDRIAL"/>
    <property type="match status" value="1"/>
</dbReference>
<evidence type="ECO:0000256" key="8">
    <source>
        <dbReference type="ARBA" id="ARBA00048573"/>
    </source>
</evidence>
<evidence type="ECO:0000256" key="10">
    <source>
        <dbReference type="RuleBase" id="RU000336"/>
    </source>
</evidence>
<feature type="domain" description="Aminoacyl-transfer RNA synthetases class-II family profile" evidence="11">
    <location>
        <begin position="174"/>
        <end position="489"/>
    </location>
</feature>
<keyword evidence="7 9" id="KW-0030">Aminoacyl-tRNA synthetase</keyword>
<keyword evidence="9" id="KW-0963">Cytoplasm</keyword>
<comment type="catalytic activity">
    <reaction evidence="8 9 10">
        <text>tRNA(Lys) + L-lysine + ATP = L-lysyl-tRNA(Lys) + AMP + diphosphate</text>
        <dbReference type="Rhea" id="RHEA:20792"/>
        <dbReference type="Rhea" id="RHEA-COMP:9696"/>
        <dbReference type="Rhea" id="RHEA-COMP:9697"/>
        <dbReference type="ChEBI" id="CHEBI:30616"/>
        <dbReference type="ChEBI" id="CHEBI:32551"/>
        <dbReference type="ChEBI" id="CHEBI:33019"/>
        <dbReference type="ChEBI" id="CHEBI:78442"/>
        <dbReference type="ChEBI" id="CHEBI:78529"/>
        <dbReference type="ChEBI" id="CHEBI:456215"/>
        <dbReference type="EC" id="6.1.1.6"/>
    </reaction>
</comment>
<dbReference type="InterPro" id="IPR045864">
    <property type="entry name" value="aa-tRNA-synth_II/BPL/LPL"/>
</dbReference>
<accession>A0A933IAI6</accession>
<dbReference type="SUPFAM" id="SSF50249">
    <property type="entry name" value="Nucleic acid-binding proteins"/>
    <property type="match status" value="1"/>
</dbReference>
<keyword evidence="6 9" id="KW-0648">Protein biosynthesis</keyword>
<dbReference type="GO" id="GO:0005524">
    <property type="term" value="F:ATP binding"/>
    <property type="evidence" value="ECO:0007669"/>
    <property type="project" value="UniProtKB-UniRule"/>
</dbReference>
<evidence type="ECO:0000256" key="6">
    <source>
        <dbReference type="ARBA" id="ARBA00022917"/>
    </source>
</evidence>
<comment type="similarity">
    <text evidence="1 9">Belongs to the class-II aminoacyl-tRNA synthetase family.</text>
</comment>
<evidence type="ECO:0000259" key="11">
    <source>
        <dbReference type="PROSITE" id="PS50862"/>
    </source>
</evidence>
<dbReference type="InterPro" id="IPR018149">
    <property type="entry name" value="Lys-tRNA-synth_II_C"/>
</dbReference>
<evidence type="ECO:0000256" key="9">
    <source>
        <dbReference type="HAMAP-Rule" id="MF_00252"/>
    </source>
</evidence>
<keyword evidence="2 9" id="KW-0436">Ligase</keyword>
<dbReference type="EMBL" id="JACQXR010000140">
    <property type="protein sequence ID" value="MBI4727615.1"/>
    <property type="molecule type" value="Genomic_DNA"/>
</dbReference>
<dbReference type="Gene3D" id="2.40.50.140">
    <property type="entry name" value="Nucleic acid-binding proteins"/>
    <property type="match status" value="1"/>
</dbReference>
<dbReference type="HAMAP" id="MF_00252">
    <property type="entry name" value="Lys_tRNA_synth_class2"/>
    <property type="match status" value="1"/>
</dbReference>
<dbReference type="InterPro" id="IPR004364">
    <property type="entry name" value="Aa-tRNA-synt_II"/>
</dbReference>
<keyword evidence="4 9" id="KW-0547">Nucleotide-binding</keyword>
<dbReference type="NCBIfam" id="NF001756">
    <property type="entry name" value="PRK00484.1"/>
    <property type="match status" value="1"/>
</dbReference>
<dbReference type="EC" id="6.1.1.6" evidence="9"/>
<comment type="cofactor">
    <cofactor evidence="9 10">
        <name>Mg(2+)</name>
        <dbReference type="ChEBI" id="CHEBI:18420"/>
    </cofactor>
    <text evidence="9 10">Binds 3 Mg(2+) ions per subunit.</text>
</comment>
<proteinExistence type="inferred from homology"/>
<dbReference type="CDD" id="cd00775">
    <property type="entry name" value="LysRS_core"/>
    <property type="match status" value="1"/>
</dbReference>
<dbReference type="InterPro" id="IPR006195">
    <property type="entry name" value="aa-tRNA-synth_II"/>
</dbReference>
<comment type="caution">
    <text evidence="12">The sequence shown here is derived from an EMBL/GenBank/DDBJ whole genome shotgun (WGS) entry which is preliminary data.</text>
</comment>
<dbReference type="InterPro" id="IPR044136">
    <property type="entry name" value="Lys-tRNA-ligase_II_N"/>
</dbReference>
<evidence type="ECO:0000256" key="3">
    <source>
        <dbReference type="ARBA" id="ARBA00022723"/>
    </source>
</evidence>
<dbReference type="GO" id="GO:0000287">
    <property type="term" value="F:magnesium ion binding"/>
    <property type="evidence" value="ECO:0007669"/>
    <property type="project" value="UniProtKB-UniRule"/>
</dbReference>
<dbReference type="GO" id="GO:0006430">
    <property type="term" value="P:lysyl-tRNA aminoacylation"/>
    <property type="evidence" value="ECO:0007669"/>
    <property type="project" value="UniProtKB-UniRule"/>
</dbReference>
<evidence type="ECO:0000256" key="4">
    <source>
        <dbReference type="ARBA" id="ARBA00022741"/>
    </source>
</evidence>
<dbReference type="PANTHER" id="PTHR42918">
    <property type="entry name" value="LYSYL-TRNA SYNTHETASE"/>
    <property type="match status" value="1"/>
</dbReference>
<feature type="binding site" evidence="9">
    <location>
        <position position="408"/>
    </location>
    <ligand>
        <name>Mg(2+)</name>
        <dbReference type="ChEBI" id="CHEBI:18420"/>
        <label>2</label>
    </ligand>
</feature>